<name>I7J4W5_9CLOT</name>
<comment type="similarity">
    <text evidence="2">Belongs to the EamA transporter family.</text>
</comment>
<dbReference type="EMBL" id="CAKP01000063">
    <property type="protein sequence ID" value="CCJ33146.1"/>
    <property type="molecule type" value="Genomic_DNA"/>
</dbReference>
<evidence type="ECO:0000259" key="7">
    <source>
        <dbReference type="Pfam" id="PF00892"/>
    </source>
</evidence>
<dbReference type="eggNOG" id="COG0697">
    <property type="taxonomic scope" value="Bacteria"/>
</dbReference>
<keyword evidence="5 6" id="KW-0472">Membrane</keyword>
<reference evidence="8 9" key="1">
    <citation type="journal article" date="2011" name="J. Bacteriol.">
        <title>Draft genome sequence of Caloramator australicus strain RC3T, a thermoanaerobe from the Great Artesian Basin of Australia.</title>
        <authorList>
            <person name="Ogg C.D."/>
            <person name="Patel B.K.C."/>
        </authorList>
    </citation>
    <scope>NUCLEOTIDE SEQUENCE [LARGE SCALE GENOMIC DNA]</scope>
    <source>
        <strain evidence="8 9">RC3</strain>
    </source>
</reference>
<keyword evidence="4 6" id="KW-1133">Transmembrane helix</keyword>
<comment type="caution">
    <text evidence="8">The sequence shown here is derived from an EMBL/GenBank/DDBJ whole genome shotgun (WGS) entry which is preliminary data.</text>
</comment>
<evidence type="ECO:0000256" key="3">
    <source>
        <dbReference type="ARBA" id="ARBA00022692"/>
    </source>
</evidence>
<feature type="transmembrane region" description="Helical" evidence="6">
    <location>
        <begin position="91"/>
        <end position="114"/>
    </location>
</feature>
<feature type="transmembrane region" description="Helical" evidence="6">
    <location>
        <begin position="213"/>
        <end position="234"/>
    </location>
</feature>
<protein>
    <submittedName>
        <fullName evidence="8">Permease of the drug/metabolite transporter (DMT) superfamily</fullName>
    </submittedName>
</protein>
<feature type="transmembrane region" description="Helical" evidence="6">
    <location>
        <begin position="246"/>
        <end position="262"/>
    </location>
</feature>
<keyword evidence="9" id="KW-1185">Reference proteome</keyword>
<dbReference type="GO" id="GO:0016020">
    <property type="term" value="C:membrane"/>
    <property type="evidence" value="ECO:0007669"/>
    <property type="project" value="UniProtKB-SubCell"/>
</dbReference>
<dbReference type="InterPro" id="IPR037185">
    <property type="entry name" value="EmrE-like"/>
</dbReference>
<feature type="transmembrane region" description="Helical" evidence="6">
    <location>
        <begin position="35"/>
        <end position="55"/>
    </location>
</feature>
<evidence type="ECO:0000256" key="6">
    <source>
        <dbReference type="SAM" id="Phobius"/>
    </source>
</evidence>
<dbReference type="PANTHER" id="PTHR32322:SF14">
    <property type="entry name" value="PROTEIN PAGO"/>
    <property type="match status" value="1"/>
</dbReference>
<comment type="subcellular location">
    <subcellularLocation>
        <location evidence="1">Membrane</location>
        <topology evidence="1">Multi-pass membrane protein</topology>
    </subcellularLocation>
</comment>
<evidence type="ECO:0000256" key="5">
    <source>
        <dbReference type="ARBA" id="ARBA00023136"/>
    </source>
</evidence>
<organism evidence="8 9">
    <name type="scientific">Caloramator australicus RC3</name>
    <dbReference type="NCBI Taxonomy" id="857293"/>
    <lineage>
        <taxon>Bacteria</taxon>
        <taxon>Bacillati</taxon>
        <taxon>Bacillota</taxon>
        <taxon>Clostridia</taxon>
        <taxon>Eubacteriales</taxon>
        <taxon>Clostridiaceae</taxon>
        <taxon>Caloramator</taxon>
    </lineage>
</organism>
<gene>
    <name evidence="8" type="ORF">CAAU_1062</name>
</gene>
<feature type="domain" description="EamA" evidence="7">
    <location>
        <begin position="151"/>
        <end position="284"/>
    </location>
</feature>
<feature type="transmembrane region" description="Helical" evidence="6">
    <location>
        <begin position="268"/>
        <end position="284"/>
    </location>
</feature>
<keyword evidence="3 6" id="KW-0812">Transmembrane</keyword>
<dbReference type="PANTHER" id="PTHR32322">
    <property type="entry name" value="INNER MEMBRANE TRANSPORTER"/>
    <property type="match status" value="1"/>
</dbReference>
<dbReference type="InterPro" id="IPR000620">
    <property type="entry name" value="EamA_dom"/>
</dbReference>
<feature type="transmembrane region" description="Helical" evidence="6">
    <location>
        <begin position="121"/>
        <end position="141"/>
    </location>
</feature>
<accession>I7J4W5</accession>
<feature type="transmembrane region" description="Helical" evidence="6">
    <location>
        <begin position="7"/>
        <end position="29"/>
    </location>
</feature>
<dbReference type="STRING" id="857293.CAAU_1062"/>
<evidence type="ECO:0000313" key="8">
    <source>
        <dbReference type="EMBL" id="CCJ33146.1"/>
    </source>
</evidence>
<feature type="transmembrane region" description="Helical" evidence="6">
    <location>
        <begin position="183"/>
        <end position="201"/>
    </location>
</feature>
<evidence type="ECO:0000256" key="1">
    <source>
        <dbReference type="ARBA" id="ARBA00004141"/>
    </source>
</evidence>
<dbReference type="Proteomes" id="UP000007652">
    <property type="component" value="Unassembled WGS sequence"/>
</dbReference>
<dbReference type="AlphaFoldDB" id="I7J4W5"/>
<dbReference type="RefSeq" id="WP_008908418.1">
    <property type="nucleotide sequence ID" value="NZ_CAKP01000063.1"/>
</dbReference>
<sequence>MKDDTKAILAFIAVCIVWGSTYLAIRIGVSEVQPFIFAGIRFTLAGSLMLLYAKIKTLEFPKSKRDVLNITIVGLFLLLGGHGLVVWTEQWVASSIASILVATVPLFIAIIELFVPNGSRLTLKGWIGLILGFIGVVFLTFTDSSSAIDVKGAILLLLASLLWAVGSVYQNTFKATGSTVSHIGIEMVVGGISLLIVGLLYGNINLDITLKGISALLYLIVFGSLIGYSSYIYILQKWPPSKAGTYAYINPIVAVILGALILNEAINLRIIISTFIILIGVVLVQTSKNKTEGKETWND</sequence>
<dbReference type="SUPFAM" id="SSF103481">
    <property type="entry name" value="Multidrug resistance efflux transporter EmrE"/>
    <property type="match status" value="2"/>
</dbReference>
<evidence type="ECO:0000256" key="2">
    <source>
        <dbReference type="ARBA" id="ARBA00007362"/>
    </source>
</evidence>
<feature type="transmembrane region" description="Helical" evidence="6">
    <location>
        <begin position="153"/>
        <end position="171"/>
    </location>
</feature>
<dbReference type="InterPro" id="IPR050638">
    <property type="entry name" value="AA-Vitamin_Transporters"/>
</dbReference>
<evidence type="ECO:0000313" key="9">
    <source>
        <dbReference type="Proteomes" id="UP000007652"/>
    </source>
</evidence>
<evidence type="ECO:0000256" key="4">
    <source>
        <dbReference type="ARBA" id="ARBA00022989"/>
    </source>
</evidence>
<feature type="transmembrane region" description="Helical" evidence="6">
    <location>
        <begin position="67"/>
        <end position="85"/>
    </location>
</feature>
<feature type="domain" description="EamA" evidence="7">
    <location>
        <begin position="6"/>
        <end position="140"/>
    </location>
</feature>
<dbReference type="Pfam" id="PF00892">
    <property type="entry name" value="EamA"/>
    <property type="match status" value="2"/>
</dbReference>
<proteinExistence type="inferred from homology"/>